<comment type="caution">
    <text evidence="3">The sequence shown here is derived from an EMBL/GenBank/DDBJ whole genome shotgun (WGS) entry which is preliminary data.</text>
</comment>
<proteinExistence type="predicted"/>
<feature type="signal peptide" evidence="2">
    <location>
        <begin position="1"/>
        <end position="18"/>
    </location>
</feature>
<dbReference type="RefSeq" id="WP_070320147.1">
    <property type="nucleotide sequence ID" value="NZ_JAUSVM010000001.1"/>
</dbReference>
<evidence type="ECO:0000313" key="4">
    <source>
        <dbReference type="Proteomes" id="UP001240250"/>
    </source>
</evidence>
<keyword evidence="4" id="KW-1185">Reference proteome</keyword>
<dbReference type="Proteomes" id="UP001240250">
    <property type="component" value="Unassembled WGS sequence"/>
</dbReference>
<keyword evidence="2" id="KW-0732">Signal</keyword>
<organism evidence="3 4">
    <name type="scientific">Cellulomonas iranensis</name>
    <dbReference type="NCBI Taxonomy" id="76862"/>
    <lineage>
        <taxon>Bacteria</taxon>
        <taxon>Bacillati</taxon>
        <taxon>Actinomycetota</taxon>
        <taxon>Actinomycetes</taxon>
        <taxon>Micrococcales</taxon>
        <taxon>Cellulomonadaceae</taxon>
        <taxon>Cellulomonas</taxon>
    </lineage>
</organism>
<evidence type="ECO:0000256" key="2">
    <source>
        <dbReference type="SAM" id="SignalP"/>
    </source>
</evidence>
<evidence type="ECO:0000313" key="3">
    <source>
        <dbReference type="EMBL" id="MDQ0424870.1"/>
    </source>
</evidence>
<feature type="transmembrane region" description="Helical" evidence="1">
    <location>
        <begin position="515"/>
        <end position="536"/>
    </location>
</feature>
<evidence type="ECO:0000256" key="1">
    <source>
        <dbReference type="SAM" id="Phobius"/>
    </source>
</evidence>
<feature type="chain" id="PRO_5046824384" description="Choice-of-anchor G family protein" evidence="2">
    <location>
        <begin position="19"/>
        <end position="594"/>
    </location>
</feature>
<feature type="transmembrane region" description="Helical" evidence="1">
    <location>
        <begin position="446"/>
        <end position="471"/>
    </location>
</feature>
<dbReference type="EMBL" id="JAUSVM010000001">
    <property type="protein sequence ID" value="MDQ0424870.1"/>
    <property type="molecule type" value="Genomic_DNA"/>
</dbReference>
<evidence type="ECO:0008006" key="5">
    <source>
        <dbReference type="Google" id="ProtNLM"/>
    </source>
</evidence>
<accession>A0ABU0GJU1</accession>
<keyword evidence="1" id="KW-0472">Membrane</keyword>
<gene>
    <name evidence="3" type="ORF">JO380_001251</name>
</gene>
<keyword evidence="1" id="KW-0812">Transmembrane</keyword>
<keyword evidence="1" id="KW-1133">Transmembrane helix</keyword>
<dbReference type="InterPro" id="IPR047900">
    <property type="entry name" value="Choice_anch_G"/>
</dbReference>
<sequence length="594" mass="57868">MRAAVRALVAAAAAAAVAAPAVVSTSTAAWREDEWVHGLTATSSLRCGQDEGFTATSAGRFLSGSLLGTDLDPVAALQGVRLVRAADGTLTVTPPTAIDPGSPAPTATRLNPLTASALNVVGLNLTGLGVGLPAGSAGALNQYAQVSGHGTAAGAAGLVNDSGGVQVTPTTPSDQLPGPAYVSLGTLLPAITNLADTQLRVGAVASSAQLDGCADLRALLWGDGTATGAVRSYGVADVGLRTSSPVLGQLVQAVNATVGTLQTNLGTLGGTSGPIAAAIRTGLLGQLGAGLSLAPLSGTVTVTTPDVAGAVAPLLTAPLTDGVVTLNLSSGVIDVDLDALLGYAPGALSSQPPNTEVVLSATVLNPLLTRVGALLDTWTGQVVQALLTAVRSATVTVDLTTTVAASATVPVTGPVTVNVAGVRVQLTAPVGAILDSAAGTAVPPTAAVTVTATGLTGTLVNTVLGVLGLSLSSITGALNGSGAALLGLVAPVLRTALVVPVTTLGATLATLSGTLVTALSSLVAVLPSVVSLMLNVQPDRPGAPPSEPYTAGTATSTPEYRVTALRLGLARYTSSADVAHVRFATSTAGPVGAP</sequence>
<feature type="transmembrane region" description="Helical" evidence="1">
    <location>
        <begin position="483"/>
        <end position="509"/>
    </location>
</feature>
<protein>
    <recommendedName>
        <fullName evidence="5">Choice-of-anchor G family protein</fullName>
    </recommendedName>
</protein>
<name>A0ABU0GJU1_9CELL</name>
<reference evidence="3 4" key="1">
    <citation type="submission" date="2023-07" db="EMBL/GenBank/DDBJ databases">
        <title>Sequencing the genomes of 1000 actinobacteria strains.</title>
        <authorList>
            <person name="Klenk H.-P."/>
        </authorList>
    </citation>
    <scope>NUCLEOTIDE SEQUENCE [LARGE SCALE GENOMIC DNA]</scope>
    <source>
        <strain evidence="3 4">DSM 14785</strain>
    </source>
</reference>
<dbReference type="NCBIfam" id="NF033766">
    <property type="entry name" value="choice_anch_G"/>
    <property type="match status" value="1"/>
</dbReference>